<dbReference type="EMBL" id="BAAARV010000005">
    <property type="protein sequence ID" value="GAA2330473.1"/>
    <property type="molecule type" value="Genomic_DNA"/>
</dbReference>
<dbReference type="RefSeq" id="WP_344610853.1">
    <property type="nucleotide sequence ID" value="NZ_BAAARV010000005.1"/>
</dbReference>
<sequence>MLDLTLLPGDYAICRLPARSPMPAGLAEATMSGAEVISVTWTPEEVSILCPAAAVGLLPPEGATVEAPWRCLRVAGPVQLALTGILASIVSPLAEARVNIFAFSTFDTDYLLVPAVRLSEALAALGDAGHRVST</sequence>
<evidence type="ECO:0000313" key="2">
    <source>
        <dbReference type="EMBL" id="GAA2330473.1"/>
    </source>
</evidence>
<dbReference type="Pfam" id="PF13840">
    <property type="entry name" value="ACT_7"/>
    <property type="match status" value="1"/>
</dbReference>
<dbReference type="Gene3D" id="3.30.2130.10">
    <property type="entry name" value="VC0802-like"/>
    <property type="match status" value="1"/>
</dbReference>
<dbReference type="Proteomes" id="UP001501444">
    <property type="component" value="Unassembled WGS sequence"/>
</dbReference>
<comment type="caution">
    <text evidence="2">The sequence shown here is derived from an EMBL/GenBank/DDBJ whole genome shotgun (WGS) entry which is preliminary data.</text>
</comment>
<reference evidence="2 3" key="1">
    <citation type="journal article" date="2019" name="Int. J. Syst. Evol. Microbiol.">
        <title>The Global Catalogue of Microorganisms (GCM) 10K type strain sequencing project: providing services to taxonomists for standard genome sequencing and annotation.</title>
        <authorList>
            <consortium name="The Broad Institute Genomics Platform"/>
            <consortium name="The Broad Institute Genome Sequencing Center for Infectious Disease"/>
            <person name="Wu L."/>
            <person name="Ma J."/>
        </authorList>
    </citation>
    <scope>NUCLEOTIDE SEQUENCE [LARGE SCALE GENOMIC DNA]</scope>
    <source>
        <strain evidence="2 3">JCM 3272</strain>
    </source>
</reference>
<name>A0ABN3FHD3_9ACTN</name>
<evidence type="ECO:0000313" key="3">
    <source>
        <dbReference type="Proteomes" id="UP001501444"/>
    </source>
</evidence>
<dbReference type="InterPro" id="IPR051719">
    <property type="entry name" value="CASTOR_mTORC1"/>
</dbReference>
<dbReference type="InterPro" id="IPR016540">
    <property type="entry name" value="UCP008459"/>
</dbReference>
<gene>
    <name evidence="2" type="ORF">GCM10010170_008450</name>
</gene>
<dbReference type="PIRSF" id="PIRSF008459">
    <property type="entry name" value="UCP008459"/>
    <property type="match status" value="1"/>
</dbReference>
<keyword evidence="3" id="KW-1185">Reference proteome</keyword>
<dbReference type="InterPro" id="IPR027795">
    <property type="entry name" value="CASTOR_ACT_dom"/>
</dbReference>
<organism evidence="2 3">
    <name type="scientific">Dactylosporangium salmoneum</name>
    <dbReference type="NCBI Taxonomy" id="53361"/>
    <lineage>
        <taxon>Bacteria</taxon>
        <taxon>Bacillati</taxon>
        <taxon>Actinomycetota</taxon>
        <taxon>Actinomycetes</taxon>
        <taxon>Micromonosporales</taxon>
        <taxon>Micromonosporaceae</taxon>
        <taxon>Dactylosporangium</taxon>
    </lineage>
</organism>
<feature type="domain" description="CASTOR ACT" evidence="1">
    <location>
        <begin position="65"/>
        <end position="125"/>
    </location>
</feature>
<protein>
    <submittedName>
        <fullName evidence="2">ACT domain-containing protein</fullName>
    </submittedName>
</protein>
<dbReference type="InterPro" id="IPR045865">
    <property type="entry name" value="ACT-like_dom_sf"/>
</dbReference>
<proteinExistence type="predicted"/>
<accession>A0ABN3FHD3</accession>
<dbReference type="SUPFAM" id="SSF55021">
    <property type="entry name" value="ACT-like"/>
    <property type="match status" value="2"/>
</dbReference>
<dbReference type="PANTHER" id="PTHR31131">
    <property type="entry name" value="CHROMOSOME 1, WHOLE GENOME SHOTGUN SEQUENCE"/>
    <property type="match status" value="1"/>
</dbReference>
<dbReference type="PANTHER" id="PTHR31131:SF6">
    <property type="entry name" value="CASTOR ACT DOMAIN-CONTAINING PROTEIN"/>
    <property type="match status" value="1"/>
</dbReference>
<evidence type="ECO:0000259" key="1">
    <source>
        <dbReference type="Pfam" id="PF13840"/>
    </source>
</evidence>